<evidence type="ECO:0000313" key="1">
    <source>
        <dbReference type="EnsemblMetazoa" id="CJA22022.1"/>
    </source>
</evidence>
<dbReference type="AlphaFoldDB" id="A0A8R1E7C8"/>
<reference evidence="2" key="1">
    <citation type="submission" date="2010-08" db="EMBL/GenBank/DDBJ databases">
        <authorList>
            <consortium name="Caenorhabditis japonica Sequencing Consortium"/>
            <person name="Wilson R.K."/>
        </authorList>
    </citation>
    <scope>NUCLEOTIDE SEQUENCE [LARGE SCALE GENOMIC DNA]</scope>
    <source>
        <strain evidence="2">DF5081</strain>
    </source>
</reference>
<name>A0A8R1E7C8_CAEJA</name>
<organism evidence="1 2">
    <name type="scientific">Caenorhabditis japonica</name>
    <dbReference type="NCBI Taxonomy" id="281687"/>
    <lineage>
        <taxon>Eukaryota</taxon>
        <taxon>Metazoa</taxon>
        <taxon>Ecdysozoa</taxon>
        <taxon>Nematoda</taxon>
        <taxon>Chromadorea</taxon>
        <taxon>Rhabditida</taxon>
        <taxon>Rhabditina</taxon>
        <taxon>Rhabditomorpha</taxon>
        <taxon>Rhabditoidea</taxon>
        <taxon>Rhabditidae</taxon>
        <taxon>Peloderinae</taxon>
        <taxon>Caenorhabditis</taxon>
    </lineage>
</organism>
<reference evidence="1" key="2">
    <citation type="submission" date="2022-06" db="UniProtKB">
        <authorList>
            <consortium name="EnsemblMetazoa"/>
        </authorList>
    </citation>
    <scope>IDENTIFICATION</scope>
    <source>
        <strain evidence="1">DF5081</strain>
    </source>
</reference>
<dbReference type="Proteomes" id="UP000005237">
    <property type="component" value="Unassembled WGS sequence"/>
</dbReference>
<evidence type="ECO:0000313" key="2">
    <source>
        <dbReference type="Proteomes" id="UP000005237"/>
    </source>
</evidence>
<dbReference type="EnsemblMetazoa" id="CJA22022.1">
    <property type="protein sequence ID" value="CJA22022.1"/>
    <property type="gene ID" value="WBGene00177594"/>
</dbReference>
<protein>
    <submittedName>
        <fullName evidence="1">Uncharacterized protein</fullName>
    </submittedName>
</protein>
<proteinExistence type="predicted"/>
<keyword evidence="2" id="KW-1185">Reference proteome</keyword>
<sequence length="169" mass="18855">MSQASDESQALEFVQINAVQARSNDQFLWFLKRVSQCKVQCGASTCYQVNASTVPTTADALVSWEEVFDEKLETIGAALSYTTEARSSEPVLEEIRKLLVEIKETLINILNHIFMLFSPLSVVTGQQPDGWLQNMITTWRSTSFASLAYLPHAPPPMQVFLATKVQPTP</sequence>
<accession>A0A8R1E7C8</accession>